<dbReference type="GO" id="GO:0004075">
    <property type="term" value="F:biotin carboxylase activity"/>
    <property type="evidence" value="ECO:0007669"/>
    <property type="project" value="UniProtKB-EC"/>
</dbReference>
<sequence length="124" mass="14199">MNRKRIKPELLGNIVHLGERDCSLQRRHQKLLEEAPSSVISPELRAKMGLTAVQAAKSVNYSSVGTVEFLLDKDHNFYFMEMNTRIQVEHPVTEMVTGIDIVKEQIRSAAGEPGRWLSEKWKRP</sequence>
<dbReference type="PANTHER" id="PTHR18866">
    <property type="entry name" value="CARBOXYLASE:PYRUVATE/ACETYL-COA/PROPIONYL-COA CARBOXYLASE"/>
    <property type="match status" value="1"/>
</dbReference>
<keyword evidence="6" id="KW-1185">Reference proteome</keyword>
<proteinExistence type="predicted"/>
<keyword evidence="3" id="KW-0547">Nucleotide-binding</keyword>
<reference evidence="6" key="1">
    <citation type="submission" date="2016-11" db="EMBL/GenBank/DDBJ databases">
        <authorList>
            <person name="Varghese N."/>
            <person name="Submissions S."/>
        </authorList>
    </citation>
    <scope>NUCLEOTIDE SEQUENCE [LARGE SCALE GENOMIC DNA]</scope>
    <source>
        <strain evidence="6">DSM 15449</strain>
    </source>
</reference>
<feature type="domain" description="ATP-grasp" evidence="4">
    <location>
        <begin position="40"/>
        <end position="110"/>
    </location>
</feature>
<evidence type="ECO:0000256" key="3">
    <source>
        <dbReference type="PROSITE-ProRule" id="PRU00409"/>
    </source>
</evidence>
<dbReference type="GO" id="GO:0005524">
    <property type="term" value="F:ATP binding"/>
    <property type="evidence" value="ECO:0007669"/>
    <property type="project" value="UniProtKB-UniRule"/>
</dbReference>
<dbReference type="SUPFAM" id="SSF56059">
    <property type="entry name" value="Glutathione synthetase ATP-binding domain-like"/>
    <property type="match status" value="1"/>
</dbReference>
<keyword evidence="2" id="KW-0092">Biotin</keyword>
<dbReference type="Pfam" id="PF02786">
    <property type="entry name" value="CPSase_L_D2"/>
    <property type="match status" value="1"/>
</dbReference>
<dbReference type="PANTHER" id="PTHR18866:SF33">
    <property type="entry name" value="METHYLCROTONOYL-COA CARBOXYLASE SUBUNIT ALPHA, MITOCHONDRIAL-RELATED"/>
    <property type="match status" value="1"/>
</dbReference>
<dbReference type="Proteomes" id="UP000183954">
    <property type="component" value="Unassembled WGS sequence"/>
</dbReference>
<dbReference type="Gene3D" id="3.30.470.20">
    <property type="entry name" value="ATP-grasp fold, B domain"/>
    <property type="match status" value="1"/>
</dbReference>
<evidence type="ECO:0000259" key="4">
    <source>
        <dbReference type="PROSITE" id="PS50975"/>
    </source>
</evidence>
<dbReference type="PROSITE" id="PS00867">
    <property type="entry name" value="CPSASE_2"/>
    <property type="match status" value="1"/>
</dbReference>
<protein>
    <recommendedName>
        <fullName evidence="1">biotin carboxylase</fullName>
        <ecNumber evidence="1">6.3.4.14</ecNumber>
    </recommendedName>
</protein>
<dbReference type="AlphaFoldDB" id="A0A1M6D6H9"/>
<dbReference type="EC" id="6.3.4.14" evidence="1"/>
<dbReference type="GO" id="GO:0046872">
    <property type="term" value="F:metal ion binding"/>
    <property type="evidence" value="ECO:0007669"/>
    <property type="project" value="InterPro"/>
</dbReference>
<dbReference type="STRING" id="1121420.SAMN02746098_04486"/>
<organism evidence="5 6">
    <name type="scientific">Desulfosporosinus lacus DSM 15449</name>
    <dbReference type="NCBI Taxonomy" id="1121420"/>
    <lineage>
        <taxon>Bacteria</taxon>
        <taxon>Bacillati</taxon>
        <taxon>Bacillota</taxon>
        <taxon>Clostridia</taxon>
        <taxon>Eubacteriales</taxon>
        <taxon>Desulfitobacteriaceae</taxon>
        <taxon>Desulfosporosinus</taxon>
    </lineage>
</organism>
<dbReference type="InterPro" id="IPR005479">
    <property type="entry name" value="CPAse_ATP-bd"/>
</dbReference>
<dbReference type="InterPro" id="IPR011761">
    <property type="entry name" value="ATP-grasp"/>
</dbReference>
<dbReference type="EMBL" id="FQXJ01000022">
    <property type="protein sequence ID" value="SHI68764.1"/>
    <property type="molecule type" value="Genomic_DNA"/>
</dbReference>
<evidence type="ECO:0000256" key="2">
    <source>
        <dbReference type="ARBA" id="ARBA00023267"/>
    </source>
</evidence>
<dbReference type="PROSITE" id="PS50975">
    <property type="entry name" value="ATP_GRASP"/>
    <property type="match status" value="1"/>
</dbReference>
<gene>
    <name evidence="5" type="ORF">SAMN02746098_04486</name>
</gene>
<evidence type="ECO:0000313" key="6">
    <source>
        <dbReference type="Proteomes" id="UP000183954"/>
    </source>
</evidence>
<dbReference type="InterPro" id="IPR050856">
    <property type="entry name" value="Biotin_carboxylase_complex"/>
</dbReference>
<evidence type="ECO:0000313" key="5">
    <source>
        <dbReference type="EMBL" id="SHI68764.1"/>
    </source>
</evidence>
<name>A0A1M6D6H9_9FIRM</name>
<evidence type="ECO:0000256" key="1">
    <source>
        <dbReference type="ARBA" id="ARBA00013263"/>
    </source>
</evidence>
<accession>A0A1M6D6H9</accession>
<keyword evidence="3" id="KW-0067">ATP-binding</keyword>